<feature type="chain" id="PRO_5017292741" evidence="2">
    <location>
        <begin position="32"/>
        <end position="335"/>
    </location>
</feature>
<protein>
    <submittedName>
        <fullName evidence="3">Esterase</fullName>
    </submittedName>
</protein>
<comment type="caution">
    <text evidence="3">The sequence shown here is derived from an EMBL/GenBank/DDBJ whole genome shotgun (WGS) entry which is preliminary data.</text>
</comment>
<dbReference type="InterPro" id="IPR029058">
    <property type="entry name" value="AB_hydrolase_fold"/>
</dbReference>
<dbReference type="SUPFAM" id="SSF53474">
    <property type="entry name" value="alpha/beta-Hydrolases"/>
    <property type="match status" value="1"/>
</dbReference>
<keyword evidence="2" id="KW-0732">Signal</keyword>
<proteinExistence type="predicted"/>
<keyword evidence="4" id="KW-1185">Reference proteome</keyword>
<gene>
    <name evidence="3" type="ORF">D3H35_26820</name>
</gene>
<dbReference type="Pfam" id="PF00756">
    <property type="entry name" value="Esterase"/>
    <property type="match status" value="1"/>
</dbReference>
<dbReference type="InterPro" id="IPR000801">
    <property type="entry name" value="Esterase-like"/>
</dbReference>
<dbReference type="EMBL" id="QXJM01000048">
    <property type="protein sequence ID" value="RIE00803.1"/>
    <property type="molecule type" value="Genomic_DNA"/>
</dbReference>
<dbReference type="InterPro" id="IPR050583">
    <property type="entry name" value="Mycobacterial_A85_antigen"/>
</dbReference>
<feature type="compositionally biased region" description="Low complexity" evidence="1">
    <location>
        <begin position="39"/>
        <end position="62"/>
    </location>
</feature>
<dbReference type="PANTHER" id="PTHR48098">
    <property type="entry name" value="ENTEROCHELIN ESTERASE-RELATED"/>
    <property type="match status" value="1"/>
</dbReference>
<sequence length="335" mass="37588">MNLFRNQARCTRLFFIAILCAAATGCSLASANGTSSSPATSLPSSSLSSPTASASIPASIEPEAPKPTVPSQVIKTEFYSKHLEKNMRIQIYLPPGYDESADYPVLYMLHGYNGTEKAWLSEMGLNKAADRLIADGLIEPLIIVSPEMDNSYGLNSETKYRIATPEDPVHSRYYGPYEDYLVEDVIAYADETYRTIASKEGRSIGGFSMGGFIALHVAFRHPELFSKAGGHSPALWTDDWSRVPRMKSWLYPTKAERKKRDPIELALTQDLNGLEVYLDCGEQDDFKLYDGTKKLYDNLQSRGVRSEYHLNPGKHDRTYWRSQLDEYLLFYGTKA</sequence>
<dbReference type="RefSeq" id="WP_119152197.1">
    <property type="nucleotide sequence ID" value="NZ_JBHSOV010000011.1"/>
</dbReference>
<dbReference type="AlphaFoldDB" id="A0A398CDL9"/>
<feature type="signal peptide" evidence="2">
    <location>
        <begin position="1"/>
        <end position="31"/>
    </location>
</feature>
<dbReference type="PROSITE" id="PS51257">
    <property type="entry name" value="PROKAR_LIPOPROTEIN"/>
    <property type="match status" value="1"/>
</dbReference>
<reference evidence="3 4" key="1">
    <citation type="submission" date="2018-09" db="EMBL/GenBank/DDBJ databases">
        <title>Cohnella cavernae sp. nov., isolated from a karst cave.</title>
        <authorList>
            <person name="Zhu H."/>
        </authorList>
    </citation>
    <scope>NUCLEOTIDE SEQUENCE [LARGE SCALE GENOMIC DNA]</scope>
    <source>
        <strain evidence="3 4">K2E09-144</strain>
    </source>
</reference>
<evidence type="ECO:0000313" key="3">
    <source>
        <dbReference type="EMBL" id="RIE00803.1"/>
    </source>
</evidence>
<evidence type="ECO:0000313" key="4">
    <source>
        <dbReference type="Proteomes" id="UP000266340"/>
    </source>
</evidence>
<feature type="region of interest" description="Disordered" evidence="1">
    <location>
        <begin position="39"/>
        <end position="68"/>
    </location>
</feature>
<dbReference type="Proteomes" id="UP000266340">
    <property type="component" value="Unassembled WGS sequence"/>
</dbReference>
<evidence type="ECO:0000256" key="1">
    <source>
        <dbReference type="SAM" id="MobiDB-lite"/>
    </source>
</evidence>
<evidence type="ECO:0000256" key="2">
    <source>
        <dbReference type="SAM" id="SignalP"/>
    </source>
</evidence>
<dbReference type="Gene3D" id="3.40.50.1820">
    <property type="entry name" value="alpha/beta hydrolase"/>
    <property type="match status" value="1"/>
</dbReference>
<organism evidence="3 4">
    <name type="scientific">Cohnella faecalis</name>
    <dbReference type="NCBI Taxonomy" id="2315694"/>
    <lineage>
        <taxon>Bacteria</taxon>
        <taxon>Bacillati</taxon>
        <taxon>Bacillota</taxon>
        <taxon>Bacilli</taxon>
        <taxon>Bacillales</taxon>
        <taxon>Paenibacillaceae</taxon>
        <taxon>Cohnella</taxon>
    </lineage>
</organism>
<accession>A0A398CDL9</accession>
<dbReference type="OrthoDB" id="9777383at2"/>
<name>A0A398CDL9_9BACL</name>